<evidence type="ECO:0000259" key="1">
    <source>
        <dbReference type="Pfam" id="PF21977"/>
    </source>
</evidence>
<proteinExistence type="predicted"/>
<organism evidence="2 3">
    <name type="scientific">Candidatus Parabacteroides intestinigallinarum</name>
    <dbReference type="NCBI Taxonomy" id="2838722"/>
    <lineage>
        <taxon>Bacteria</taxon>
        <taxon>Pseudomonadati</taxon>
        <taxon>Bacteroidota</taxon>
        <taxon>Bacteroidia</taxon>
        <taxon>Bacteroidales</taxon>
        <taxon>Tannerellaceae</taxon>
        <taxon>Parabacteroides</taxon>
    </lineage>
</organism>
<dbReference type="AlphaFoldDB" id="A0A9D1XQ16"/>
<dbReference type="Proteomes" id="UP000823847">
    <property type="component" value="Unassembled WGS sequence"/>
</dbReference>
<protein>
    <recommendedName>
        <fullName evidence="1">DUF6926 domain-containing protein</fullName>
    </recommendedName>
</protein>
<comment type="caution">
    <text evidence="2">The sequence shown here is derived from an EMBL/GenBank/DDBJ whole genome shotgun (WGS) entry which is preliminary data.</text>
</comment>
<evidence type="ECO:0000313" key="2">
    <source>
        <dbReference type="EMBL" id="HIX85488.1"/>
    </source>
</evidence>
<reference evidence="2" key="2">
    <citation type="submission" date="2021-04" db="EMBL/GenBank/DDBJ databases">
        <authorList>
            <person name="Gilroy R."/>
        </authorList>
    </citation>
    <scope>NUCLEOTIDE SEQUENCE</scope>
    <source>
        <strain evidence="2">ChiHecec2B26-12326</strain>
    </source>
</reference>
<dbReference type="Pfam" id="PF21977">
    <property type="entry name" value="DUF6926"/>
    <property type="match status" value="1"/>
</dbReference>
<gene>
    <name evidence="2" type="ORF">H9848_02620</name>
</gene>
<dbReference type="InterPro" id="IPR053839">
    <property type="entry name" value="DUF6926"/>
</dbReference>
<evidence type="ECO:0000313" key="3">
    <source>
        <dbReference type="Proteomes" id="UP000823847"/>
    </source>
</evidence>
<sequence length="83" mass="9481">MEKTTEKIPTWSLCYLINDDASGLSDEEIQSINRWQKELGVQIVSPCMDDKCDTHPYFSHCPAFGLPTEVVDCDILYIQPTKQ</sequence>
<reference evidence="2" key="1">
    <citation type="journal article" date="2021" name="PeerJ">
        <title>Extensive microbial diversity within the chicken gut microbiome revealed by metagenomics and culture.</title>
        <authorList>
            <person name="Gilroy R."/>
            <person name="Ravi A."/>
            <person name="Getino M."/>
            <person name="Pursley I."/>
            <person name="Horton D.L."/>
            <person name="Alikhan N.F."/>
            <person name="Baker D."/>
            <person name="Gharbi K."/>
            <person name="Hall N."/>
            <person name="Watson M."/>
            <person name="Adriaenssens E.M."/>
            <person name="Foster-Nyarko E."/>
            <person name="Jarju S."/>
            <person name="Secka A."/>
            <person name="Antonio M."/>
            <person name="Oren A."/>
            <person name="Chaudhuri R.R."/>
            <person name="La Ragione R."/>
            <person name="Hildebrand F."/>
            <person name="Pallen M.J."/>
        </authorList>
    </citation>
    <scope>NUCLEOTIDE SEQUENCE</scope>
    <source>
        <strain evidence="2">ChiHecec2B26-12326</strain>
    </source>
</reference>
<feature type="domain" description="DUF6926" evidence="1">
    <location>
        <begin position="5"/>
        <end position="77"/>
    </location>
</feature>
<name>A0A9D1XQ16_9BACT</name>
<dbReference type="EMBL" id="DXEN01000014">
    <property type="protein sequence ID" value="HIX85488.1"/>
    <property type="molecule type" value="Genomic_DNA"/>
</dbReference>
<accession>A0A9D1XQ16</accession>